<protein>
    <recommendedName>
        <fullName evidence="1">Type II secretion system protein GspE N-terminal domain-containing protein</fullName>
    </recommendedName>
</protein>
<feature type="domain" description="Type II secretion system protein GspE N-terminal" evidence="1">
    <location>
        <begin position="65"/>
        <end position="146"/>
    </location>
</feature>
<evidence type="ECO:0000313" key="2">
    <source>
        <dbReference type="EMBL" id="SVD59322.1"/>
    </source>
</evidence>
<feature type="non-terminal residue" evidence="2">
    <location>
        <position position="183"/>
    </location>
</feature>
<accession>A0A382WKL4</accession>
<name>A0A382WKL4_9ZZZZ</name>
<dbReference type="Gene3D" id="3.30.300.160">
    <property type="entry name" value="Type II secretion system, protein E, N-terminal domain"/>
    <property type="match status" value="1"/>
</dbReference>
<dbReference type="InterPro" id="IPR007831">
    <property type="entry name" value="T2SS_GspE_N"/>
</dbReference>
<sequence>MAVTAAQSALSGLPERLVADSIVSVADVKQAIEDTRKAKEPLVSYLVENGMAEPRAIAVAASHEFGVPLLDLDAIEIDLDTLRAVDQNLLTKHRVIPLVKRGQRLFLGVSDPTNLQAVDDIKFQTSLRIEPVVVEEDKLQERIGKALEAVDTTMSSFDDEDFDLENLDIGATEDEEDVGITKD</sequence>
<dbReference type="EMBL" id="UINC01160588">
    <property type="protein sequence ID" value="SVD59322.1"/>
    <property type="molecule type" value="Genomic_DNA"/>
</dbReference>
<dbReference type="AlphaFoldDB" id="A0A382WKL4"/>
<dbReference type="SUPFAM" id="SSF160246">
    <property type="entry name" value="EspE N-terminal domain-like"/>
    <property type="match status" value="1"/>
</dbReference>
<gene>
    <name evidence="2" type="ORF">METZ01_LOCUS412176</name>
</gene>
<evidence type="ECO:0000259" key="1">
    <source>
        <dbReference type="Pfam" id="PF05157"/>
    </source>
</evidence>
<proteinExistence type="predicted"/>
<organism evidence="2">
    <name type="scientific">marine metagenome</name>
    <dbReference type="NCBI Taxonomy" id="408172"/>
    <lineage>
        <taxon>unclassified sequences</taxon>
        <taxon>metagenomes</taxon>
        <taxon>ecological metagenomes</taxon>
    </lineage>
</organism>
<dbReference type="InterPro" id="IPR037257">
    <property type="entry name" value="T2SS_E_N_sf"/>
</dbReference>
<dbReference type="Pfam" id="PF05157">
    <property type="entry name" value="MshEN"/>
    <property type="match status" value="1"/>
</dbReference>
<reference evidence="2" key="1">
    <citation type="submission" date="2018-05" db="EMBL/GenBank/DDBJ databases">
        <authorList>
            <person name="Lanie J.A."/>
            <person name="Ng W.-L."/>
            <person name="Kazmierczak K.M."/>
            <person name="Andrzejewski T.M."/>
            <person name="Davidsen T.M."/>
            <person name="Wayne K.J."/>
            <person name="Tettelin H."/>
            <person name="Glass J.I."/>
            <person name="Rusch D."/>
            <person name="Podicherti R."/>
            <person name="Tsui H.-C.T."/>
            <person name="Winkler M.E."/>
        </authorList>
    </citation>
    <scope>NUCLEOTIDE SEQUENCE</scope>
</reference>